<dbReference type="AlphaFoldDB" id="A0A0C2ZT97"/>
<keyword evidence="1" id="KW-0812">Transmembrane</keyword>
<evidence type="ECO:0000256" key="1">
    <source>
        <dbReference type="SAM" id="Phobius"/>
    </source>
</evidence>
<proteinExistence type="predicted"/>
<reference evidence="3" key="2">
    <citation type="submission" date="2015-01" db="EMBL/GenBank/DDBJ databases">
        <title>Evolutionary Origins and Diversification of the Mycorrhizal Mutualists.</title>
        <authorList>
            <consortium name="DOE Joint Genome Institute"/>
            <consortium name="Mycorrhizal Genomics Consortium"/>
            <person name="Kohler A."/>
            <person name="Kuo A."/>
            <person name="Nagy L.G."/>
            <person name="Floudas D."/>
            <person name="Copeland A."/>
            <person name="Barry K.W."/>
            <person name="Cichocki N."/>
            <person name="Veneault-Fourrey C."/>
            <person name="LaButti K."/>
            <person name="Lindquist E.A."/>
            <person name="Lipzen A."/>
            <person name="Lundell T."/>
            <person name="Morin E."/>
            <person name="Murat C."/>
            <person name="Riley R."/>
            <person name="Ohm R."/>
            <person name="Sun H."/>
            <person name="Tunlid A."/>
            <person name="Henrissat B."/>
            <person name="Grigoriev I.V."/>
            <person name="Hibbett D.S."/>
            <person name="Martin F."/>
        </authorList>
    </citation>
    <scope>NUCLEOTIDE SEQUENCE [LARGE SCALE GENOMIC DNA]</scope>
    <source>
        <strain evidence="3">Foug A</strain>
    </source>
</reference>
<keyword evidence="1" id="KW-1133">Transmembrane helix</keyword>
<keyword evidence="3" id="KW-1185">Reference proteome</keyword>
<organism evidence="2 3">
    <name type="scientific">Scleroderma citrinum Foug A</name>
    <dbReference type="NCBI Taxonomy" id="1036808"/>
    <lineage>
        <taxon>Eukaryota</taxon>
        <taxon>Fungi</taxon>
        <taxon>Dikarya</taxon>
        <taxon>Basidiomycota</taxon>
        <taxon>Agaricomycotina</taxon>
        <taxon>Agaricomycetes</taxon>
        <taxon>Agaricomycetidae</taxon>
        <taxon>Boletales</taxon>
        <taxon>Sclerodermatineae</taxon>
        <taxon>Sclerodermataceae</taxon>
        <taxon>Scleroderma</taxon>
    </lineage>
</organism>
<dbReference type="InParanoid" id="A0A0C2ZT97"/>
<feature type="transmembrane region" description="Helical" evidence="1">
    <location>
        <begin position="56"/>
        <end position="78"/>
    </location>
</feature>
<dbReference type="EMBL" id="KN822128">
    <property type="protein sequence ID" value="KIM55777.1"/>
    <property type="molecule type" value="Genomic_DNA"/>
</dbReference>
<protein>
    <submittedName>
        <fullName evidence="2">Uncharacterized protein</fullName>
    </submittedName>
</protein>
<evidence type="ECO:0000313" key="2">
    <source>
        <dbReference type="EMBL" id="KIM55777.1"/>
    </source>
</evidence>
<gene>
    <name evidence="2" type="ORF">SCLCIDRAFT_288665</name>
</gene>
<dbReference type="HOGENOM" id="CLU_2591173_0_0_1"/>
<reference evidence="2 3" key="1">
    <citation type="submission" date="2014-04" db="EMBL/GenBank/DDBJ databases">
        <authorList>
            <consortium name="DOE Joint Genome Institute"/>
            <person name="Kuo A."/>
            <person name="Kohler A."/>
            <person name="Nagy L.G."/>
            <person name="Floudas D."/>
            <person name="Copeland A."/>
            <person name="Barry K.W."/>
            <person name="Cichocki N."/>
            <person name="Veneault-Fourrey C."/>
            <person name="LaButti K."/>
            <person name="Lindquist E.A."/>
            <person name="Lipzen A."/>
            <person name="Lundell T."/>
            <person name="Morin E."/>
            <person name="Murat C."/>
            <person name="Sun H."/>
            <person name="Tunlid A."/>
            <person name="Henrissat B."/>
            <person name="Grigoriev I.V."/>
            <person name="Hibbett D.S."/>
            <person name="Martin F."/>
            <person name="Nordberg H.P."/>
            <person name="Cantor M.N."/>
            <person name="Hua S.X."/>
        </authorList>
    </citation>
    <scope>NUCLEOTIDE SEQUENCE [LARGE SCALE GENOMIC DNA]</scope>
    <source>
        <strain evidence="2 3">Foug A</strain>
    </source>
</reference>
<evidence type="ECO:0000313" key="3">
    <source>
        <dbReference type="Proteomes" id="UP000053989"/>
    </source>
</evidence>
<keyword evidence="1" id="KW-0472">Membrane</keyword>
<name>A0A0C2ZT97_9AGAM</name>
<sequence>MVCVAVQYLMPDIPPGRSMVASQLLDKTVNNQSPITKSPIPITAEMKADCRGSGKYWYSGIFVVGINSSGFAWTYLIVRF</sequence>
<accession>A0A0C2ZT97</accession>
<dbReference type="Proteomes" id="UP000053989">
    <property type="component" value="Unassembled WGS sequence"/>
</dbReference>